<dbReference type="AlphaFoldDB" id="A0A931CV29"/>
<evidence type="ECO:0000256" key="1">
    <source>
        <dbReference type="SAM" id="Phobius"/>
    </source>
</evidence>
<gene>
    <name evidence="2" type="ORF">H0S81_06625</name>
</gene>
<evidence type="ECO:0000313" key="2">
    <source>
        <dbReference type="EMBL" id="MBG0779585.1"/>
    </source>
</evidence>
<evidence type="ECO:0000313" key="3">
    <source>
        <dbReference type="Proteomes" id="UP000706172"/>
    </source>
</evidence>
<sequence>MRSDRFPFFRKQYIPWYDTSAACWILMGFLFVIGLFALSGVTVAGSNPDLVEHMWFPGILAGLSFFLVIKIGF</sequence>
<organism evidence="2 3">
    <name type="scientific">Desulfotignum balticum</name>
    <dbReference type="NCBI Taxonomy" id="115781"/>
    <lineage>
        <taxon>Bacteria</taxon>
        <taxon>Pseudomonadati</taxon>
        <taxon>Thermodesulfobacteriota</taxon>
        <taxon>Desulfobacteria</taxon>
        <taxon>Desulfobacterales</taxon>
        <taxon>Desulfobacteraceae</taxon>
        <taxon>Desulfotignum</taxon>
    </lineage>
</organism>
<feature type="transmembrane region" description="Helical" evidence="1">
    <location>
        <begin position="21"/>
        <end position="42"/>
    </location>
</feature>
<proteinExistence type="predicted"/>
<dbReference type="EMBL" id="JACCQK010000368">
    <property type="protein sequence ID" value="MBG0779585.1"/>
    <property type="molecule type" value="Genomic_DNA"/>
</dbReference>
<feature type="transmembrane region" description="Helical" evidence="1">
    <location>
        <begin position="54"/>
        <end position="72"/>
    </location>
</feature>
<keyword evidence="1" id="KW-0472">Membrane</keyword>
<keyword evidence="1" id="KW-0812">Transmembrane</keyword>
<accession>A0A931CV29</accession>
<feature type="non-terminal residue" evidence="2">
    <location>
        <position position="73"/>
    </location>
</feature>
<protein>
    <submittedName>
        <fullName evidence="2">Uncharacterized protein</fullName>
    </submittedName>
</protein>
<name>A0A931CV29_9BACT</name>
<comment type="caution">
    <text evidence="2">The sequence shown here is derived from an EMBL/GenBank/DDBJ whole genome shotgun (WGS) entry which is preliminary data.</text>
</comment>
<keyword evidence="1" id="KW-1133">Transmembrane helix</keyword>
<dbReference type="Proteomes" id="UP000706172">
    <property type="component" value="Unassembled WGS sequence"/>
</dbReference>
<reference evidence="2" key="1">
    <citation type="submission" date="2020-07" db="EMBL/GenBank/DDBJ databases">
        <title>Severe corrosion of carbon steel in oil field produced water can be linked to methanogenic archaea containing a special type of NiFe hydrogenase.</title>
        <authorList>
            <person name="Lahme S."/>
            <person name="Mand J."/>
            <person name="Longwell J."/>
            <person name="Smith R."/>
            <person name="Enning D."/>
        </authorList>
    </citation>
    <scope>NUCLEOTIDE SEQUENCE</scope>
    <source>
        <strain evidence="2">MIC098Bin6</strain>
    </source>
</reference>